<dbReference type="EnsemblPlants" id="OBART09G16560.1">
    <property type="protein sequence ID" value="OBART09G16560.1"/>
    <property type="gene ID" value="OBART09G16560"/>
</dbReference>
<dbReference type="CDD" id="cd03784">
    <property type="entry name" value="GT1_Gtf-like"/>
    <property type="match status" value="2"/>
</dbReference>
<dbReference type="GO" id="GO:0080044">
    <property type="term" value="F:quercetin 7-O-glucosyltransferase activity"/>
    <property type="evidence" value="ECO:0007669"/>
    <property type="project" value="TreeGrafter"/>
</dbReference>
<evidence type="ECO:0000256" key="3">
    <source>
        <dbReference type="ARBA" id="ARBA00022676"/>
    </source>
</evidence>
<dbReference type="FunFam" id="3.40.50.2000:FF:000057">
    <property type="entry name" value="Glycosyltransferase"/>
    <property type="match status" value="1"/>
</dbReference>
<evidence type="ECO:0000256" key="1">
    <source>
        <dbReference type="ARBA" id="ARBA00009995"/>
    </source>
</evidence>
<evidence type="ECO:0000313" key="7">
    <source>
        <dbReference type="EnsemblPlants" id="OBART09G16560.1"/>
    </source>
</evidence>
<dbReference type="FunFam" id="3.40.50.2000:FF:000237">
    <property type="entry name" value="Glycosyltransferase"/>
    <property type="match status" value="1"/>
</dbReference>
<accession>A0A0D3H8Z1</accession>
<reference evidence="7" key="1">
    <citation type="journal article" date="2009" name="Rice">
        <title>De Novo Next Generation Sequencing of Plant Genomes.</title>
        <authorList>
            <person name="Rounsley S."/>
            <person name="Marri P.R."/>
            <person name="Yu Y."/>
            <person name="He R."/>
            <person name="Sisneros N."/>
            <person name="Goicoechea J.L."/>
            <person name="Lee S.J."/>
            <person name="Angelova A."/>
            <person name="Kudrna D."/>
            <person name="Luo M."/>
            <person name="Affourtit J."/>
            <person name="Desany B."/>
            <person name="Knight J."/>
            <person name="Niazi F."/>
            <person name="Egholm M."/>
            <person name="Wing R.A."/>
        </authorList>
    </citation>
    <scope>NUCLEOTIDE SEQUENCE [LARGE SCALE GENOMIC DNA]</scope>
    <source>
        <strain evidence="7">cv. IRGC 105608</strain>
    </source>
</reference>
<dbReference type="SUPFAM" id="SSF53756">
    <property type="entry name" value="UDP-Glycosyltransferase/glycogen phosphorylase"/>
    <property type="match status" value="2"/>
</dbReference>
<reference evidence="7" key="2">
    <citation type="submission" date="2015-03" db="UniProtKB">
        <authorList>
            <consortium name="EnsemblPlants"/>
        </authorList>
    </citation>
    <scope>IDENTIFICATION</scope>
</reference>
<keyword evidence="8" id="KW-1185">Reference proteome</keyword>
<evidence type="ECO:0000313" key="8">
    <source>
        <dbReference type="Proteomes" id="UP000026960"/>
    </source>
</evidence>
<dbReference type="PROSITE" id="PS00375">
    <property type="entry name" value="UDPGT"/>
    <property type="match status" value="1"/>
</dbReference>
<evidence type="ECO:0000256" key="5">
    <source>
        <dbReference type="ARBA" id="ARBA00058521"/>
    </source>
</evidence>
<keyword evidence="2" id="KW-0216">Detoxification</keyword>
<dbReference type="Pfam" id="PF00201">
    <property type="entry name" value="UDPGT"/>
    <property type="match status" value="2"/>
</dbReference>
<comment type="function">
    <text evidence="5">Involved in the detoxification of the Fusarium mycotoxin deoxynivalenol by the transfer of glucose from UDP-D-glucose to the hydroxyl group at C-3, forming deoxynivalenol-3-O-beta-D-glucoside.</text>
</comment>
<dbReference type="PaxDb" id="65489-OBART09G16560.1"/>
<evidence type="ECO:0000256" key="4">
    <source>
        <dbReference type="ARBA" id="ARBA00022679"/>
    </source>
</evidence>
<evidence type="ECO:0000256" key="6">
    <source>
        <dbReference type="ARBA" id="ARBA00077935"/>
    </source>
</evidence>
<protein>
    <recommendedName>
        <fullName evidence="6">Deoxynivalenol-UDP-glucosyltransferase</fullName>
    </recommendedName>
</protein>
<dbReference type="Proteomes" id="UP000026960">
    <property type="component" value="Chromosome 9"/>
</dbReference>
<sequence>MDRLAMNLEQFHTVGATPKETSGGCFEPSGFGFDWTREAQMSLVTKIASPMTSLAPYLALNWSRKFIDTRNKNMEIRQCYCYPICDSSRFSNGNKSMIQLYHSQKQHRASLVAAMASSERGGGGGGGIHVVLLPYPSQGHINPILQFGKRLAGHGGVRCTLTVTRFILRQGEPLSTGAVHVAAYSDGYDAGGFHEAGSAGEYLSRLESRGSDTMDALLRAEAEQGRPVDAVVYDSFLSWAPRVAAHHGAATASFFTQACAVNAAYESVFTGRVELPLAADGEEPLRLPGISVGLTLDDVPTFMANTEDSPAYLDLLVNQFKGLDMADHVLVNSFYELQPQEAEHMASAWRAKTVGLTVPSAYLDNRLPDDTSYGFHLFSPTTETKAWLEARPPRTVAYVSFGSVATPSPAQMAEVAEGLYNTGKPFLWVVRASETSKIPEGFAAKAAKQERGLIVTWCPQLEVLAHPAVGCFVTHCGWNSTTEGLSAGVPMVAVPQWSDQTMNAKYIEDVWRVGVRVRPDGEGVVRKEELERCVREVMEGERSKEFMENANGWKEKARNAMCEGGSSDKNIVEFIAKIGIVKNTVHVLLLSYPAQGHVNPLLQFGKRLAAHRRVRCTLAVTRSLLNSCCRAPPSPGGGGGVHVATYSDGCDARGYDELGDEGAYLSRLESAGSATLDELLRGESGEGRPVRAVVYDAFLPWAAPVARRHGASCAAFFTQACAVNVAYAHAWAGRVELPLPTSAPAPPLPGVPPELEPADFPTFLTAPAAGRSAYLDLLLRQCQGLEVADHVLVNSFHETVGPTVPSAYLDGRLPGDASYGFDLHTPMAAESKAWLDERAASSVVYVSFGSLATPSAAQMAELAHGLRDSGRNSTVEAVSAGVPMVAVAQWSDQPTNARYVEEVWRVGVRARADGEGLVRKEEVARCVAAVMDGERGREFRTNAARWSAMARAAMSQGEKDPKQCLGIGSAQKNIDLPVAVRKNSAGKKDDLAVKAITKSGAETKNQVEFSIGSGFRHNYKTVGIGTGTARYQNPSRWIWPDPTAGRVWYRAVPILSLCSTMRRTEVEGQKRNFACNNRIGRDGRAARTLEALGFSIDRRRRLLEVNSAVAAAASGKDDIDAATVVGNDEFAAAVACFNVAAATVAGKDDIDAAAAGKEDIDAAATGNDEFATAAACFNAAAARKDEFVAAAAACFNACRNPPLAAT</sequence>
<organism evidence="7">
    <name type="scientific">Oryza barthii</name>
    <dbReference type="NCBI Taxonomy" id="65489"/>
    <lineage>
        <taxon>Eukaryota</taxon>
        <taxon>Viridiplantae</taxon>
        <taxon>Streptophyta</taxon>
        <taxon>Embryophyta</taxon>
        <taxon>Tracheophyta</taxon>
        <taxon>Spermatophyta</taxon>
        <taxon>Magnoliopsida</taxon>
        <taxon>Liliopsida</taxon>
        <taxon>Poales</taxon>
        <taxon>Poaceae</taxon>
        <taxon>BOP clade</taxon>
        <taxon>Oryzoideae</taxon>
        <taxon>Oryzeae</taxon>
        <taxon>Oryzinae</taxon>
        <taxon>Oryza</taxon>
    </lineage>
</organism>
<keyword evidence="3" id="KW-0328">Glycosyltransferase</keyword>
<evidence type="ECO:0000256" key="2">
    <source>
        <dbReference type="ARBA" id="ARBA00022575"/>
    </source>
</evidence>
<dbReference type="PANTHER" id="PTHR11926:SF1553">
    <property type="entry name" value="GLYCOSYLTRANSFERASE"/>
    <property type="match status" value="1"/>
</dbReference>
<dbReference type="Gramene" id="OBART09G16560.1">
    <property type="protein sequence ID" value="OBART09G16560.1"/>
    <property type="gene ID" value="OBART09G16560"/>
</dbReference>
<dbReference type="InterPro" id="IPR035595">
    <property type="entry name" value="UDP_glycos_trans_CS"/>
</dbReference>
<dbReference type="GO" id="GO:0098754">
    <property type="term" value="P:detoxification"/>
    <property type="evidence" value="ECO:0007669"/>
    <property type="project" value="UniProtKB-ARBA"/>
</dbReference>
<dbReference type="InterPro" id="IPR002213">
    <property type="entry name" value="UDP_glucos_trans"/>
</dbReference>
<dbReference type="Gene3D" id="3.40.50.2000">
    <property type="entry name" value="Glycogen Phosphorylase B"/>
    <property type="match status" value="5"/>
</dbReference>
<dbReference type="STRING" id="65489.A0A0D3H8Z1"/>
<name>A0A0D3H8Z1_9ORYZ</name>
<dbReference type="AlphaFoldDB" id="A0A0D3H8Z1"/>
<keyword evidence="4" id="KW-0808">Transferase</keyword>
<dbReference type="HOGENOM" id="CLU_270258_0_0_1"/>
<dbReference type="GO" id="GO:0080043">
    <property type="term" value="F:quercetin 3-O-glucosyltransferase activity"/>
    <property type="evidence" value="ECO:0007669"/>
    <property type="project" value="TreeGrafter"/>
</dbReference>
<comment type="similarity">
    <text evidence="1">Belongs to the UDP-glycosyltransferase family.</text>
</comment>
<dbReference type="PANTHER" id="PTHR11926">
    <property type="entry name" value="GLUCOSYL/GLUCURONOSYL TRANSFERASES"/>
    <property type="match status" value="1"/>
</dbReference>
<proteinExistence type="inferred from homology"/>
<dbReference type="eggNOG" id="KOG1192">
    <property type="taxonomic scope" value="Eukaryota"/>
</dbReference>